<comment type="caution">
    <text evidence="16">The sequence shown here is derived from an EMBL/GenBank/DDBJ whole genome shotgun (WGS) entry which is preliminary data.</text>
</comment>
<feature type="compositionally biased region" description="Low complexity" evidence="13">
    <location>
        <begin position="24"/>
        <end position="37"/>
    </location>
</feature>
<evidence type="ECO:0000256" key="13">
    <source>
        <dbReference type="SAM" id="MobiDB-lite"/>
    </source>
</evidence>
<dbReference type="InterPro" id="IPR050599">
    <property type="entry name" value="VDCC_alpha-1_subunit"/>
</dbReference>
<evidence type="ECO:0000256" key="8">
    <source>
        <dbReference type="ARBA" id="ARBA00022989"/>
    </source>
</evidence>
<keyword evidence="10 14" id="KW-0472">Membrane</keyword>
<keyword evidence="7" id="KW-0851">Voltage-gated channel</keyword>
<keyword evidence="6" id="KW-0106">Calcium</keyword>
<dbReference type="PROSITE" id="PS00018">
    <property type="entry name" value="EF_HAND_1"/>
    <property type="match status" value="1"/>
</dbReference>
<evidence type="ECO:0000259" key="15">
    <source>
        <dbReference type="Pfam" id="PF00520"/>
    </source>
</evidence>
<keyword evidence="2" id="KW-0813">Transport</keyword>
<organism evidence="16 17">
    <name type="scientific">Prorocentrum cordatum</name>
    <dbReference type="NCBI Taxonomy" id="2364126"/>
    <lineage>
        <taxon>Eukaryota</taxon>
        <taxon>Sar</taxon>
        <taxon>Alveolata</taxon>
        <taxon>Dinophyceae</taxon>
        <taxon>Prorocentrales</taxon>
        <taxon>Prorocentraceae</taxon>
        <taxon>Prorocentrum</taxon>
    </lineage>
</organism>
<evidence type="ECO:0000256" key="9">
    <source>
        <dbReference type="ARBA" id="ARBA00023065"/>
    </source>
</evidence>
<dbReference type="InterPro" id="IPR018247">
    <property type="entry name" value="EF_Hand_1_Ca_BS"/>
</dbReference>
<feature type="region of interest" description="Disordered" evidence="13">
    <location>
        <begin position="197"/>
        <end position="254"/>
    </location>
</feature>
<evidence type="ECO:0000256" key="7">
    <source>
        <dbReference type="ARBA" id="ARBA00022882"/>
    </source>
</evidence>
<dbReference type="EMBL" id="CAUYUJ010006180">
    <property type="protein sequence ID" value="CAK0816376.1"/>
    <property type="molecule type" value="Genomic_DNA"/>
</dbReference>
<dbReference type="InterPro" id="IPR005821">
    <property type="entry name" value="Ion_trans_dom"/>
</dbReference>
<evidence type="ECO:0000256" key="12">
    <source>
        <dbReference type="ARBA" id="ARBA00023303"/>
    </source>
</evidence>
<evidence type="ECO:0000256" key="6">
    <source>
        <dbReference type="ARBA" id="ARBA00022837"/>
    </source>
</evidence>
<evidence type="ECO:0000313" key="17">
    <source>
        <dbReference type="Proteomes" id="UP001189429"/>
    </source>
</evidence>
<reference evidence="16" key="1">
    <citation type="submission" date="2023-10" db="EMBL/GenBank/DDBJ databases">
        <authorList>
            <person name="Chen Y."/>
            <person name="Shah S."/>
            <person name="Dougan E. K."/>
            <person name="Thang M."/>
            <person name="Chan C."/>
        </authorList>
    </citation>
    <scope>NUCLEOTIDE SEQUENCE [LARGE SCALE GENOMIC DNA]</scope>
</reference>
<keyword evidence="5 14" id="KW-0812">Transmembrane</keyword>
<keyword evidence="17" id="KW-1185">Reference proteome</keyword>
<evidence type="ECO:0000256" key="2">
    <source>
        <dbReference type="ARBA" id="ARBA00022448"/>
    </source>
</evidence>
<proteinExistence type="predicted"/>
<evidence type="ECO:0000313" key="16">
    <source>
        <dbReference type="EMBL" id="CAK0816376.1"/>
    </source>
</evidence>
<evidence type="ECO:0000256" key="1">
    <source>
        <dbReference type="ARBA" id="ARBA00004141"/>
    </source>
</evidence>
<evidence type="ECO:0000256" key="3">
    <source>
        <dbReference type="ARBA" id="ARBA00022568"/>
    </source>
</evidence>
<feature type="compositionally biased region" description="Basic and acidic residues" evidence="13">
    <location>
        <begin position="197"/>
        <end position="210"/>
    </location>
</feature>
<keyword evidence="4" id="KW-0107">Calcium channel</keyword>
<dbReference type="PANTHER" id="PTHR45628:SF7">
    <property type="entry name" value="VOLTAGE-DEPENDENT CALCIUM CHANNEL TYPE A SUBUNIT ALPHA-1"/>
    <property type="match status" value="1"/>
</dbReference>
<sequence>MQPTSEEGAREHAKGPTRIHRGPSLRALASRGRLGLGPENRPALLALGHSGPAERRQSAMAKGGPEVCGEPSEHPDFWTAVPRCGARVTEPQSPRQLGRDVEAVDALRRAVGSACEGLSQQVLAIAEDYVCRLGPVLPEAAGPPQSCAVTAFLSQPPPAEAPHHHHTNGHAHAPPLLMARGSDVHPYFTLADAGRAEKGQDPVARLEDPRQQTSGAPSRGNRRNSKDQFRSSGSKASVGNARSGTQDGIELKQSMNSMTRKRGKTIVSTGTDTRGRLRRLVESDAFELVFACIILLSAAVMAAEAQYLGWETGDRGNLPMRQGQSASATWPHAVEVLRVCELVFGVAFTVEVVLKIAAYRLEFVSVAWNWLDSAVVVGWLFEQSGVLLSEHLPIPPLVFRLTRLAKTVRLLRLARSVQFADSLNLMVLSIQASVSVGTWSIVLLSIIMLFVGLVLSHTMRVYIEDLSIDEERRETMYKYFGTCSRSFLTMLELTDGNWVPVTRILQEYISPWASAFIIIYRFVVAFSIIRVITGVFLHETMRVAGSNDELMITQSLRERRGYLWKMHKLFREADNSSDGSMSKDEFLRLLGDERVRAWFCASGLDLRDPDHVWSLFDPHDDSDEIDADKFIGAVTRLRGPAQRVDLASVTQDVHALRRVVDRNTDALQQLAKIHQQLAEHSCLASCGSGASYGRQES</sequence>
<dbReference type="Pfam" id="PF00520">
    <property type="entry name" value="Ion_trans"/>
    <property type="match status" value="1"/>
</dbReference>
<dbReference type="PANTHER" id="PTHR45628">
    <property type="entry name" value="VOLTAGE-DEPENDENT CALCIUM CHANNEL TYPE A SUBUNIT ALPHA-1"/>
    <property type="match status" value="1"/>
</dbReference>
<keyword evidence="11" id="KW-0325">Glycoprotein</keyword>
<accession>A0ABN9RBM3</accession>
<feature type="compositionally biased region" description="Polar residues" evidence="13">
    <location>
        <begin position="230"/>
        <end position="246"/>
    </location>
</feature>
<keyword evidence="3" id="KW-0109">Calcium transport</keyword>
<dbReference type="InterPro" id="IPR027359">
    <property type="entry name" value="Volt_channel_dom_sf"/>
</dbReference>
<evidence type="ECO:0000256" key="11">
    <source>
        <dbReference type="ARBA" id="ARBA00023180"/>
    </source>
</evidence>
<evidence type="ECO:0000256" key="5">
    <source>
        <dbReference type="ARBA" id="ARBA00022692"/>
    </source>
</evidence>
<dbReference type="InterPro" id="IPR011992">
    <property type="entry name" value="EF-hand-dom_pair"/>
</dbReference>
<feature type="region of interest" description="Disordered" evidence="13">
    <location>
        <begin position="1"/>
        <end position="72"/>
    </location>
</feature>
<feature type="region of interest" description="Disordered" evidence="13">
    <location>
        <begin position="148"/>
        <end position="177"/>
    </location>
</feature>
<name>A0ABN9RBM3_9DINO</name>
<dbReference type="Proteomes" id="UP001189429">
    <property type="component" value="Unassembled WGS sequence"/>
</dbReference>
<keyword evidence="8 14" id="KW-1133">Transmembrane helix</keyword>
<feature type="transmembrane region" description="Helical" evidence="14">
    <location>
        <begin position="513"/>
        <end position="537"/>
    </location>
</feature>
<evidence type="ECO:0000256" key="14">
    <source>
        <dbReference type="SAM" id="Phobius"/>
    </source>
</evidence>
<comment type="subcellular location">
    <subcellularLocation>
        <location evidence="1">Membrane</location>
        <topology evidence="1">Multi-pass membrane protein</topology>
    </subcellularLocation>
</comment>
<protein>
    <recommendedName>
        <fullName evidence="15">Ion transport domain-containing protein</fullName>
    </recommendedName>
</protein>
<keyword evidence="9" id="KW-0406">Ion transport</keyword>
<dbReference type="SUPFAM" id="SSF47473">
    <property type="entry name" value="EF-hand"/>
    <property type="match status" value="1"/>
</dbReference>
<feature type="transmembrane region" description="Helical" evidence="14">
    <location>
        <begin position="436"/>
        <end position="455"/>
    </location>
</feature>
<dbReference type="SUPFAM" id="SSF81324">
    <property type="entry name" value="Voltage-gated potassium channels"/>
    <property type="match status" value="1"/>
</dbReference>
<evidence type="ECO:0000256" key="10">
    <source>
        <dbReference type="ARBA" id="ARBA00023136"/>
    </source>
</evidence>
<feature type="domain" description="Ion transport" evidence="15">
    <location>
        <begin position="285"/>
        <end position="538"/>
    </location>
</feature>
<dbReference type="Gene3D" id="1.10.287.70">
    <property type="match status" value="1"/>
</dbReference>
<evidence type="ECO:0000256" key="4">
    <source>
        <dbReference type="ARBA" id="ARBA00022673"/>
    </source>
</evidence>
<dbReference type="Gene3D" id="1.20.120.350">
    <property type="entry name" value="Voltage-gated potassium channels. Chain C"/>
    <property type="match status" value="1"/>
</dbReference>
<keyword evidence="12" id="KW-0407">Ion channel</keyword>
<gene>
    <name evidence="16" type="ORF">PCOR1329_LOCUS19368</name>
</gene>